<dbReference type="Proteomes" id="UP000323917">
    <property type="component" value="Chromosome"/>
</dbReference>
<dbReference type="GO" id="GO:0010411">
    <property type="term" value="P:xyloglucan metabolic process"/>
    <property type="evidence" value="ECO:0007669"/>
    <property type="project" value="TreeGrafter"/>
</dbReference>
<gene>
    <name evidence="2" type="ORF">Pr1d_48390</name>
</gene>
<proteinExistence type="predicted"/>
<evidence type="ECO:0000313" key="2">
    <source>
        <dbReference type="EMBL" id="QEG37493.1"/>
    </source>
</evidence>
<reference evidence="2 3" key="1">
    <citation type="submission" date="2019-08" db="EMBL/GenBank/DDBJ databases">
        <title>Deep-cultivation of Planctomycetes and their phenomic and genomic characterization uncovers novel biology.</title>
        <authorList>
            <person name="Wiegand S."/>
            <person name="Jogler M."/>
            <person name="Boedeker C."/>
            <person name="Pinto D."/>
            <person name="Vollmers J."/>
            <person name="Rivas-Marin E."/>
            <person name="Kohn T."/>
            <person name="Peeters S.H."/>
            <person name="Heuer A."/>
            <person name="Rast P."/>
            <person name="Oberbeckmann S."/>
            <person name="Bunk B."/>
            <person name="Jeske O."/>
            <person name="Meyerdierks A."/>
            <person name="Storesund J.E."/>
            <person name="Kallscheuer N."/>
            <person name="Luecker S."/>
            <person name="Lage O.M."/>
            <person name="Pohl T."/>
            <person name="Merkel B.J."/>
            <person name="Hornburger P."/>
            <person name="Mueller R.-W."/>
            <person name="Bruemmer F."/>
            <person name="Labrenz M."/>
            <person name="Spormann A.M."/>
            <person name="Op den Camp H."/>
            <person name="Overmann J."/>
            <person name="Amann R."/>
            <person name="Jetten M.S.M."/>
            <person name="Mascher T."/>
            <person name="Medema M.H."/>
            <person name="Devos D.P."/>
            <person name="Kaster A.-K."/>
            <person name="Ovreas L."/>
            <person name="Rohde M."/>
            <person name="Galperin M.Y."/>
            <person name="Jogler C."/>
        </authorList>
    </citation>
    <scope>NUCLEOTIDE SEQUENCE [LARGE SCALE GENOMIC DNA]</scope>
    <source>
        <strain evidence="2 3">Pr1d</strain>
    </source>
</reference>
<sequence length="326" mass="34605" precursor="true">MQMPRYYVGVGLVLFSGAVANAVEEHAVFKSLDGGQSWVRFDTGIPQTTRTNTFGCSGEILFAGTDSGLFFIDDRSQPWKAAGGLATSSGRIISIATAGSNVFVGTADHGMLVSTDKGKSWVRNASLPVQKVRSLLLEDGRLYAGADTKGVFVSDDNGVSWRKLGGGLPVNAQVFDLAVVKGKLFAGLYSKGLYVWNDGNSRWTKSGNVSPLVLASSGDTLIAGHNPGGLYWSDDLGDSWFKGTGKNVGGKDKFPDILSDAPVWEAGANDKRAFAGASDGIYVSKDHGRNWTRTRRGLPKNGPGIAFLVTNQLVLASTVLKHDPAE</sequence>
<name>A0A5B9QU94_9BACT</name>
<feature type="signal peptide" evidence="1">
    <location>
        <begin position="1"/>
        <end position="22"/>
    </location>
</feature>
<dbReference type="Gene3D" id="2.130.10.10">
    <property type="entry name" value="YVTN repeat-like/Quinoprotein amine dehydrogenase"/>
    <property type="match status" value="2"/>
</dbReference>
<dbReference type="EMBL" id="CP042913">
    <property type="protein sequence ID" value="QEG37493.1"/>
    <property type="molecule type" value="Genomic_DNA"/>
</dbReference>
<organism evidence="2 3">
    <name type="scientific">Bythopirellula goksoeyrii</name>
    <dbReference type="NCBI Taxonomy" id="1400387"/>
    <lineage>
        <taxon>Bacteria</taxon>
        <taxon>Pseudomonadati</taxon>
        <taxon>Planctomycetota</taxon>
        <taxon>Planctomycetia</taxon>
        <taxon>Pirellulales</taxon>
        <taxon>Lacipirellulaceae</taxon>
        <taxon>Bythopirellula</taxon>
    </lineage>
</organism>
<dbReference type="AlphaFoldDB" id="A0A5B9QU94"/>
<dbReference type="RefSeq" id="WP_148075730.1">
    <property type="nucleotide sequence ID" value="NZ_CP042913.1"/>
</dbReference>
<protein>
    <submittedName>
        <fullName evidence="2">BNR/Asp-box repeat protein</fullName>
    </submittedName>
</protein>
<dbReference type="PANTHER" id="PTHR43739">
    <property type="entry name" value="XYLOGLUCANASE (EUROFUNG)"/>
    <property type="match status" value="1"/>
</dbReference>
<keyword evidence="1" id="KW-0732">Signal</keyword>
<dbReference type="SUPFAM" id="SSF110296">
    <property type="entry name" value="Oligoxyloglucan reducing end-specific cellobiohydrolase"/>
    <property type="match status" value="2"/>
</dbReference>
<feature type="chain" id="PRO_5022714112" evidence="1">
    <location>
        <begin position="23"/>
        <end position="326"/>
    </location>
</feature>
<accession>A0A5B9QU94</accession>
<dbReference type="CDD" id="cd15482">
    <property type="entry name" value="Sialidase_non-viral"/>
    <property type="match status" value="1"/>
</dbReference>
<evidence type="ECO:0000256" key="1">
    <source>
        <dbReference type="SAM" id="SignalP"/>
    </source>
</evidence>
<dbReference type="InterPro" id="IPR052025">
    <property type="entry name" value="Xyloglucanase_GH74"/>
</dbReference>
<dbReference type="PANTHER" id="PTHR43739:SF5">
    <property type="entry name" value="EXO-ALPHA-SIALIDASE"/>
    <property type="match status" value="1"/>
</dbReference>
<dbReference type="InterPro" id="IPR015943">
    <property type="entry name" value="WD40/YVTN_repeat-like_dom_sf"/>
</dbReference>
<evidence type="ECO:0000313" key="3">
    <source>
        <dbReference type="Proteomes" id="UP000323917"/>
    </source>
</evidence>
<dbReference type="OrthoDB" id="290345at2"/>
<keyword evidence="3" id="KW-1185">Reference proteome</keyword>
<dbReference type="KEGG" id="bgok:Pr1d_48390"/>